<evidence type="ECO:0000313" key="1">
    <source>
        <dbReference type="EMBL" id="RXK85746.1"/>
    </source>
</evidence>
<dbReference type="RefSeq" id="WP_129001498.1">
    <property type="nucleotide sequence ID" value="NZ_SDHZ01000001.1"/>
</dbReference>
<protein>
    <submittedName>
        <fullName evidence="1">Uncharacterized protein</fullName>
    </submittedName>
</protein>
<evidence type="ECO:0000313" key="2">
    <source>
        <dbReference type="Proteomes" id="UP000290545"/>
    </source>
</evidence>
<dbReference type="EMBL" id="SDHZ01000001">
    <property type="protein sequence ID" value="RXK85746.1"/>
    <property type="molecule type" value="Genomic_DNA"/>
</dbReference>
<name>A0A4V1MAG0_9BACT</name>
<gene>
    <name evidence="1" type="ORF">ESB13_02725</name>
</gene>
<comment type="caution">
    <text evidence="1">The sequence shown here is derived from an EMBL/GenBank/DDBJ whole genome shotgun (WGS) entry which is preliminary data.</text>
</comment>
<organism evidence="1 2">
    <name type="scientific">Filimonas effusa</name>
    <dbReference type="NCBI Taxonomy" id="2508721"/>
    <lineage>
        <taxon>Bacteria</taxon>
        <taxon>Pseudomonadati</taxon>
        <taxon>Bacteroidota</taxon>
        <taxon>Chitinophagia</taxon>
        <taxon>Chitinophagales</taxon>
        <taxon>Chitinophagaceae</taxon>
        <taxon>Filimonas</taxon>
    </lineage>
</organism>
<proteinExistence type="predicted"/>
<dbReference type="OrthoDB" id="672632at2"/>
<sequence length="211" mass="23070">MAKQNGPFIREKTIGNLSLYKRGGRGYARMKSNLTAERWQSDSAFAGSRKCAATLAQSATVAATYYRHIPLQKRCYSFYRKLVGIAQEMRCAGFQVHHVNKVLDFAVCKYLRKLEANDPGRKPVRSSFSVTKPLATPVAQPAVTTESRCPSLAATPVVNQHVNKEQNTGVPIRGRPPVTTLPNSSVPHIKGHVNGRALHAPASRFGASNGK</sequence>
<dbReference type="Proteomes" id="UP000290545">
    <property type="component" value="Unassembled WGS sequence"/>
</dbReference>
<keyword evidence="2" id="KW-1185">Reference proteome</keyword>
<accession>A0A4V1MAG0</accession>
<dbReference type="AlphaFoldDB" id="A0A4V1MAG0"/>
<reference evidence="1 2" key="1">
    <citation type="submission" date="2019-01" db="EMBL/GenBank/DDBJ databases">
        <title>Filimonas sp. strain TTM-71.</title>
        <authorList>
            <person name="Chen W.-M."/>
        </authorList>
    </citation>
    <scope>NUCLEOTIDE SEQUENCE [LARGE SCALE GENOMIC DNA]</scope>
    <source>
        <strain evidence="1 2">TTM-71</strain>
    </source>
</reference>